<dbReference type="Proteomes" id="UP001176961">
    <property type="component" value="Unassembled WGS sequence"/>
</dbReference>
<name>A0AA36GWI9_CYLNA</name>
<gene>
    <name evidence="3" type="ORF">CYNAS_LOCUS11397</name>
</gene>
<reference evidence="3" key="1">
    <citation type="submission" date="2023-07" db="EMBL/GenBank/DDBJ databases">
        <authorList>
            <consortium name="CYATHOMIX"/>
        </authorList>
    </citation>
    <scope>NUCLEOTIDE SEQUENCE</scope>
    <source>
        <strain evidence="3">N/A</strain>
    </source>
</reference>
<proteinExistence type="predicted"/>
<dbReference type="EMBL" id="CATQJL010000223">
    <property type="protein sequence ID" value="CAJ0599414.1"/>
    <property type="molecule type" value="Genomic_DNA"/>
</dbReference>
<keyword evidence="4" id="KW-1185">Reference proteome</keyword>
<sequence>MNVESIRAKSIAEPRATLAMTQKAKGSGIDRIFSDKRRQDEESTKLTSFMVSKRARTAGEGDILATAFNFRSLTGPLDWITSNDECYKAKRSVSFKSAGRSSPPPRGAAAERQQRPMVVYSPSAHTQTTTWAPRSSPYEQIFRTLVSAAQLWMNAKFSTEPSIEERKRKPSDALNSITWFDKRRHLGTIKRGDLRDYCGAIIAVYWIEFIPQQFAHLSAPSCYQLFKGRPLNREYLFLIYFIENDSKVSLLVNAHDQSGFSPLKLTLSSGHINTANQLLSKNASCNAVHEAGKFIVVRMIEKGREYSSMQISSICGSKSSMKSRDRIYFTSNSLTSRISSRNLILANTLIVSGADLINSDVDGCNYRCSCFC</sequence>
<evidence type="ECO:0000313" key="4">
    <source>
        <dbReference type="Proteomes" id="UP001176961"/>
    </source>
</evidence>
<evidence type="ECO:0000313" key="3">
    <source>
        <dbReference type="EMBL" id="CAJ0599414.1"/>
    </source>
</evidence>
<dbReference type="Gene3D" id="1.25.40.20">
    <property type="entry name" value="Ankyrin repeat-containing domain"/>
    <property type="match status" value="1"/>
</dbReference>
<comment type="caution">
    <text evidence="3">The sequence shown here is derived from an EMBL/GenBank/DDBJ whole genome shotgun (WGS) entry which is preliminary data.</text>
</comment>
<dbReference type="SUPFAM" id="SSF48403">
    <property type="entry name" value="Ankyrin repeat"/>
    <property type="match status" value="1"/>
</dbReference>
<evidence type="ECO:0000256" key="2">
    <source>
        <dbReference type="SAM" id="MobiDB-lite"/>
    </source>
</evidence>
<dbReference type="PROSITE" id="PS50088">
    <property type="entry name" value="ANK_REPEAT"/>
    <property type="match status" value="1"/>
</dbReference>
<feature type="region of interest" description="Disordered" evidence="2">
    <location>
        <begin position="94"/>
        <end position="114"/>
    </location>
</feature>
<organism evidence="3 4">
    <name type="scientific">Cylicocyclus nassatus</name>
    <name type="common">Nematode worm</name>
    <dbReference type="NCBI Taxonomy" id="53992"/>
    <lineage>
        <taxon>Eukaryota</taxon>
        <taxon>Metazoa</taxon>
        <taxon>Ecdysozoa</taxon>
        <taxon>Nematoda</taxon>
        <taxon>Chromadorea</taxon>
        <taxon>Rhabditida</taxon>
        <taxon>Rhabditina</taxon>
        <taxon>Rhabditomorpha</taxon>
        <taxon>Strongyloidea</taxon>
        <taxon>Strongylidae</taxon>
        <taxon>Cylicocyclus</taxon>
    </lineage>
</organism>
<feature type="repeat" description="ANK" evidence="1">
    <location>
        <begin position="258"/>
        <end position="290"/>
    </location>
</feature>
<dbReference type="AlphaFoldDB" id="A0AA36GWI9"/>
<keyword evidence="1" id="KW-0040">ANK repeat</keyword>
<evidence type="ECO:0000256" key="1">
    <source>
        <dbReference type="PROSITE-ProRule" id="PRU00023"/>
    </source>
</evidence>
<protein>
    <submittedName>
        <fullName evidence="3">Uncharacterized protein</fullName>
    </submittedName>
</protein>
<dbReference type="InterPro" id="IPR002110">
    <property type="entry name" value="Ankyrin_rpt"/>
</dbReference>
<dbReference type="InterPro" id="IPR036770">
    <property type="entry name" value="Ankyrin_rpt-contain_sf"/>
</dbReference>
<accession>A0AA36GWI9</accession>